<dbReference type="SUPFAM" id="SSF54862">
    <property type="entry name" value="4Fe-4S ferredoxins"/>
    <property type="match status" value="1"/>
</dbReference>
<keyword evidence="1" id="KW-0479">Metal-binding</keyword>
<accession>A0A7J4XVM7</accession>
<feature type="domain" description="4Fe-4S ferredoxin-type" evidence="4">
    <location>
        <begin position="35"/>
        <end position="65"/>
    </location>
</feature>
<dbReference type="PANTHER" id="PTHR43193">
    <property type="match status" value="1"/>
</dbReference>
<feature type="domain" description="4Fe-4S ferredoxin-type" evidence="4">
    <location>
        <begin position="1"/>
        <end position="30"/>
    </location>
</feature>
<dbReference type="InterPro" id="IPR052977">
    <property type="entry name" value="Polyferredoxin-like_ET"/>
</dbReference>
<dbReference type="PROSITE" id="PS51379">
    <property type="entry name" value="4FE4S_FER_2"/>
    <property type="match status" value="2"/>
</dbReference>
<dbReference type="EMBL" id="VWFP01000016">
    <property type="protein sequence ID" value="KAA4625158.1"/>
    <property type="molecule type" value="Genomic_DNA"/>
</dbReference>
<protein>
    <submittedName>
        <fullName evidence="5">F420H(2):quinone oxidoreductase</fullName>
    </submittedName>
</protein>
<dbReference type="PANTHER" id="PTHR43193:SF2">
    <property type="entry name" value="POLYFERREDOXIN PROTEIN FWDF"/>
    <property type="match status" value="1"/>
</dbReference>
<keyword evidence="2" id="KW-0408">Iron</keyword>
<dbReference type="InterPro" id="IPR017900">
    <property type="entry name" value="4Fe4S_Fe_S_CS"/>
</dbReference>
<dbReference type="Proteomes" id="UP000424805">
    <property type="component" value="Unassembled WGS sequence"/>
</dbReference>
<dbReference type="Gene3D" id="3.30.70.20">
    <property type="match status" value="1"/>
</dbReference>
<evidence type="ECO:0000256" key="3">
    <source>
        <dbReference type="ARBA" id="ARBA00023014"/>
    </source>
</evidence>
<dbReference type="InterPro" id="IPR007525">
    <property type="entry name" value="FrhB_FdhB_C"/>
</dbReference>
<evidence type="ECO:0000259" key="4">
    <source>
        <dbReference type="PROSITE" id="PS51379"/>
    </source>
</evidence>
<dbReference type="AlphaFoldDB" id="A0A7J4XVM7"/>
<name>A0A7J4XVM7_BACOV</name>
<evidence type="ECO:0000313" key="6">
    <source>
        <dbReference type="Proteomes" id="UP000424805"/>
    </source>
</evidence>
<evidence type="ECO:0000256" key="1">
    <source>
        <dbReference type="ARBA" id="ARBA00022723"/>
    </source>
</evidence>
<dbReference type="GO" id="GO:0046872">
    <property type="term" value="F:metal ion binding"/>
    <property type="evidence" value="ECO:0007669"/>
    <property type="project" value="UniProtKB-KW"/>
</dbReference>
<dbReference type="GO" id="GO:0051536">
    <property type="term" value="F:iron-sulfur cluster binding"/>
    <property type="evidence" value="ECO:0007669"/>
    <property type="project" value="UniProtKB-KW"/>
</dbReference>
<organism evidence="5 6">
    <name type="scientific">Bacteroides ovatus</name>
    <dbReference type="NCBI Taxonomy" id="28116"/>
    <lineage>
        <taxon>Bacteria</taxon>
        <taxon>Pseudomonadati</taxon>
        <taxon>Bacteroidota</taxon>
        <taxon>Bacteroidia</taxon>
        <taxon>Bacteroidales</taxon>
        <taxon>Bacteroidaceae</taxon>
        <taxon>Bacteroides</taxon>
    </lineage>
</organism>
<proteinExistence type="predicted"/>
<gene>
    <name evidence="5" type="ORF">F3B90_16275</name>
</gene>
<comment type="caution">
    <text evidence="5">The sequence shown here is derived from an EMBL/GenBank/DDBJ whole genome shotgun (WGS) entry which is preliminary data.</text>
</comment>
<evidence type="ECO:0000313" key="5">
    <source>
        <dbReference type="EMBL" id="KAA4625158.1"/>
    </source>
</evidence>
<dbReference type="PROSITE" id="PS00198">
    <property type="entry name" value="4FE4S_FER_1"/>
    <property type="match status" value="1"/>
</dbReference>
<dbReference type="InterPro" id="IPR017896">
    <property type="entry name" value="4Fe4S_Fe-S-bd"/>
</dbReference>
<sequence length="404" mass="46531">MIKINNKKDCCGCTACVQRCPKQCIALIEDTEGFLYPKANLQLCINCSLCERVCPIINPLPPRLPMSCYAGINLDEHIRLESSSGGLFTVFAEHIIKEGGVVFGAQFDENWEVRHNYTETLEGLSAFRGSKYTQSRVGDNYSKAEAFLKTGRKVLFSGTPCQIAGLKRYLKKEYENLFTVDFICHGVPSPKIWRAYLKEICRKTIERSGKISLSSISIGRGSVSYIKDVNFRYKITGWKNYSFSLKLDYGMTQGEKKIERFVEPFSENIFMQGFLKNLYLRPSCYNCPAKKGKSRSDITLADFWGIQELYPELDDDRGTSALFLNTYNALVVFDSIKNDKFVCRKVLYNEIVNSNKNYESSCKEPLYRSIFFKKYKKNELLDSLLFEQTLKDRITLKFKRHFKL</sequence>
<dbReference type="Pfam" id="PF04432">
    <property type="entry name" value="FrhB_FdhB_C"/>
    <property type="match status" value="1"/>
</dbReference>
<keyword evidence="3" id="KW-0411">Iron-sulfur</keyword>
<evidence type="ECO:0000256" key="2">
    <source>
        <dbReference type="ARBA" id="ARBA00023004"/>
    </source>
</evidence>
<reference evidence="5 6" key="1">
    <citation type="journal article" date="2019" name="Nat. Med.">
        <title>A library of human gut bacterial isolates paired with longitudinal multiomics data enables mechanistic microbiome research.</title>
        <authorList>
            <person name="Poyet M."/>
            <person name="Groussin M."/>
            <person name="Gibbons S.M."/>
            <person name="Avila-Pacheco J."/>
            <person name="Jiang X."/>
            <person name="Kearney S.M."/>
            <person name="Perrotta A.R."/>
            <person name="Berdy B."/>
            <person name="Zhao S."/>
            <person name="Lieberman T.D."/>
            <person name="Swanson P.K."/>
            <person name="Smith M."/>
            <person name="Roesemann S."/>
            <person name="Alexander J.E."/>
            <person name="Rich S.A."/>
            <person name="Livny J."/>
            <person name="Vlamakis H."/>
            <person name="Clish C."/>
            <person name="Bullock K."/>
            <person name="Deik A."/>
            <person name="Scott J."/>
            <person name="Pierce K.A."/>
            <person name="Xavier R.J."/>
            <person name="Alm E.J."/>
        </authorList>
    </citation>
    <scope>NUCLEOTIDE SEQUENCE [LARGE SCALE GENOMIC DNA]</scope>
    <source>
        <strain evidence="5 6">BIOML-A15</strain>
    </source>
</reference>